<evidence type="ECO:0000313" key="10">
    <source>
        <dbReference type="EMBL" id="KEF61337.1"/>
    </source>
</evidence>
<evidence type="ECO:0000256" key="1">
    <source>
        <dbReference type="ARBA" id="ARBA00004123"/>
    </source>
</evidence>
<evidence type="ECO:0000256" key="3">
    <source>
        <dbReference type="ARBA" id="ARBA00022833"/>
    </source>
</evidence>
<dbReference type="RefSeq" id="XP_013263927.1">
    <property type="nucleotide sequence ID" value="XM_013408473.1"/>
</dbReference>
<dbReference type="InterPro" id="IPR007219">
    <property type="entry name" value="XnlR_reg_dom"/>
</dbReference>
<dbReference type="SMART" id="SM00906">
    <property type="entry name" value="Fungal_trans"/>
    <property type="match status" value="1"/>
</dbReference>
<reference evidence="10 11" key="1">
    <citation type="submission" date="2013-03" db="EMBL/GenBank/DDBJ databases">
        <title>The Genome Sequence of Exophiala aquamarina CBS 119918.</title>
        <authorList>
            <consortium name="The Broad Institute Genomics Platform"/>
            <person name="Cuomo C."/>
            <person name="de Hoog S."/>
            <person name="Gorbushina A."/>
            <person name="Walker B."/>
            <person name="Young S.K."/>
            <person name="Zeng Q."/>
            <person name="Gargeya S."/>
            <person name="Fitzgerald M."/>
            <person name="Haas B."/>
            <person name="Abouelleil A."/>
            <person name="Allen A.W."/>
            <person name="Alvarado L."/>
            <person name="Arachchi H.M."/>
            <person name="Berlin A.M."/>
            <person name="Chapman S.B."/>
            <person name="Gainer-Dewar J."/>
            <person name="Goldberg J."/>
            <person name="Griggs A."/>
            <person name="Gujja S."/>
            <person name="Hansen M."/>
            <person name="Howarth C."/>
            <person name="Imamovic A."/>
            <person name="Ireland A."/>
            <person name="Larimer J."/>
            <person name="McCowan C."/>
            <person name="Murphy C."/>
            <person name="Pearson M."/>
            <person name="Poon T.W."/>
            <person name="Priest M."/>
            <person name="Roberts A."/>
            <person name="Saif S."/>
            <person name="Shea T."/>
            <person name="Sisk P."/>
            <person name="Sykes S."/>
            <person name="Wortman J."/>
            <person name="Nusbaum C."/>
            <person name="Birren B."/>
        </authorList>
    </citation>
    <scope>NUCLEOTIDE SEQUENCE [LARGE SCALE GENOMIC DNA]</scope>
    <source>
        <strain evidence="10 11">CBS 119918</strain>
    </source>
</reference>
<dbReference type="Proteomes" id="UP000027920">
    <property type="component" value="Unassembled WGS sequence"/>
</dbReference>
<evidence type="ECO:0000256" key="6">
    <source>
        <dbReference type="ARBA" id="ARBA00023163"/>
    </source>
</evidence>
<dbReference type="GO" id="GO:0008270">
    <property type="term" value="F:zinc ion binding"/>
    <property type="evidence" value="ECO:0007669"/>
    <property type="project" value="InterPro"/>
</dbReference>
<evidence type="ECO:0000259" key="9">
    <source>
        <dbReference type="SMART" id="SM00906"/>
    </source>
</evidence>
<dbReference type="PANTHER" id="PTHR47782:SF12">
    <property type="entry name" value="ZN(II)2CYS6 TRANSCRIPTION FACTOR (EUROFUNG)"/>
    <property type="match status" value="1"/>
</dbReference>
<evidence type="ECO:0000256" key="7">
    <source>
        <dbReference type="ARBA" id="ARBA00023242"/>
    </source>
</evidence>
<dbReference type="STRING" id="1182545.A0A072PNN4"/>
<evidence type="ECO:0000256" key="8">
    <source>
        <dbReference type="SAM" id="MobiDB-lite"/>
    </source>
</evidence>
<keyword evidence="5" id="KW-0238">DNA-binding</keyword>
<dbReference type="OrthoDB" id="189997at2759"/>
<sequence length="693" mass="77985">MAAYRYVRNLEERVVRLEEQLSKFSSSRGYQDSGALDSNVHHSMKSGDSTNTSAPEHREVNEDCQERVLEAEVRKLSLDATADRYLGSSSGVSFARLTQAVLRRLKPDQHPFTFENNLLDKLSGRNSLDGSESVKSRTELSPPQYPSCLPSKGRAYQLADYYWAHNHTLYPFLRKTWFMDLLETTYSEQGDGLFNSPSWLYTMWMVFAIGSTCWSSIVADACESESTHCYNQAMTYFFDALSVEGISALDSMLLQINYSFFNRVGANTWYLVGSAIRLAVGMGLHAPNASAKQLPMDVQEHRKRIFWSLYMADRVVSISLGRPLGIRDDDIEVGLFSAVDDECIFLDKILPQPQLRRSDLAVPLHVLALRRIASQIFDQVYSNRNRQLATNAQDEVFSGLHTQLLDWRRTIPFPLPQCQSLRIPHTSTSWYDYNYYLHLIMLYRPSPLCPVLTLEKVKLIADAAAMAIRHIEVMHNEQRYSYNWITLFNVFSVALTLIYSITAQPDPLTIYLGRSDALSDLQRASRVLGNFAQKFPTVVRCLSIVQGVSQRLRALMNSAHVSDAKGESPDDAYPRYAIGPELVSGMHSATPESVQTGATSFPSFVTGNRLFDELQNRVSSTTYVERPAVISEYEKQLPTISESGLPPNFRLAATMAPYGDATAQFMAIGIGSNEATAMDLEQVFMNFLDGTLS</sequence>
<evidence type="ECO:0000256" key="4">
    <source>
        <dbReference type="ARBA" id="ARBA00023015"/>
    </source>
</evidence>
<evidence type="ECO:0000256" key="2">
    <source>
        <dbReference type="ARBA" id="ARBA00022723"/>
    </source>
</evidence>
<feature type="domain" description="Xylanolytic transcriptional activator regulatory" evidence="9">
    <location>
        <begin position="268"/>
        <end position="342"/>
    </location>
</feature>
<dbReference type="GO" id="GO:0000981">
    <property type="term" value="F:DNA-binding transcription factor activity, RNA polymerase II-specific"/>
    <property type="evidence" value="ECO:0007669"/>
    <property type="project" value="TreeGrafter"/>
</dbReference>
<keyword evidence="3" id="KW-0862">Zinc</keyword>
<keyword evidence="7" id="KW-0539">Nucleus</keyword>
<dbReference type="PANTHER" id="PTHR47782">
    <property type="entry name" value="ZN(II)2CYS6 TRANSCRIPTION FACTOR (EUROFUNG)-RELATED"/>
    <property type="match status" value="1"/>
</dbReference>
<dbReference type="GO" id="GO:0006351">
    <property type="term" value="P:DNA-templated transcription"/>
    <property type="evidence" value="ECO:0007669"/>
    <property type="project" value="InterPro"/>
</dbReference>
<comment type="subcellular location">
    <subcellularLocation>
        <location evidence="1">Nucleus</location>
    </subcellularLocation>
</comment>
<protein>
    <recommendedName>
        <fullName evidence="9">Xylanolytic transcriptional activator regulatory domain-containing protein</fullName>
    </recommendedName>
</protein>
<evidence type="ECO:0000313" key="11">
    <source>
        <dbReference type="Proteomes" id="UP000027920"/>
    </source>
</evidence>
<feature type="region of interest" description="Disordered" evidence="8">
    <location>
        <begin position="27"/>
        <end position="59"/>
    </location>
</feature>
<dbReference type="CDD" id="cd12148">
    <property type="entry name" value="fungal_TF_MHR"/>
    <property type="match status" value="1"/>
</dbReference>
<organism evidence="10 11">
    <name type="scientific">Exophiala aquamarina CBS 119918</name>
    <dbReference type="NCBI Taxonomy" id="1182545"/>
    <lineage>
        <taxon>Eukaryota</taxon>
        <taxon>Fungi</taxon>
        <taxon>Dikarya</taxon>
        <taxon>Ascomycota</taxon>
        <taxon>Pezizomycotina</taxon>
        <taxon>Eurotiomycetes</taxon>
        <taxon>Chaetothyriomycetidae</taxon>
        <taxon>Chaetothyriales</taxon>
        <taxon>Herpotrichiellaceae</taxon>
        <taxon>Exophiala</taxon>
    </lineage>
</organism>
<keyword evidence="4" id="KW-0805">Transcription regulation</keyword>
<keyword evidence="11" id="KW-1185">Reference proteome</keyword>
<dbReference type="VEuPathDB" id="FungiDB:A1O9_02903"/>
<name>A0A072PNN4_9EURO</name>
<dbReference type="AlphaFoldDB" id="A0A072PNN4"/>
<keyword evidence="6" id="KW-0804">Transcription</keyword>
<dbReference type="Pfam" id="PF04082">
    <property type="entry name" value="Fungal_trans"/>
    <property type="match status" value="1"/>
</dbReference>
<dbReference type="GO" id="GO:0043565">
    <property type="term" value="F:sequence-specific DNA binding"/>
    <property type="evidence" value="ECO:0007669"/>
    <property type="project" value="TreeGrafter"/>
</dbReference>
<dbReference type="GO" id="GO:0005634">
    <property type="term" value="C:nucleus"/>
    <property type="evidence" value="ECO:0007669"/>
    <property type="project" value="UniProtKB-SubCell"/>
</dbReference>
<dbReference type="EMBL" id="AMGV01000002">
    <property type="protein sequence ID" value="KEF61337.1"/>
    <property type="molecule type" value="Genomic_DNA"/>
</dbReference>
<comment type="caution">
    <text evidence="10">The sequence shown here is derived from an EMBL/GenBank/DDBJ whole genome shotgun (WGS) entry which is preliminary data.</text>
</comment>
<keyword evidence="2" id="KW-0479">Metal-binding</keyword>
<proteinExistence type="predicted"/>
<dbReference type="GeneID" id="25277843"/>
<dbReference type="InterPro" id="IPR052202">
    <property type="entry name" value="Yeast_MetPath_Reg"/>
</dbReference>
<dbReference type="HOGENOM" id="CLU_016011_0_0_1"/>
<dbReference type="GO" id="GO:0045944">
    <property type="term" value="P:positive regulation of transcription by RNA polymerase II"/>
    <property type="evidence" value="ECO:0007669"/>
    <property type="project" value="TreeGrafter"/>
</dbReference>
<accession>A0A072PNN4</accession>
<gene>
    <name evidence="10" type="ORF">A1O9_02903</name>
</gene>
<evidence type="ECO:0000256" key="5">
    <source>
        <dbReference type="ARBA" id="ARBA00023125"/>
    </source>
</evidence>